<proteinExistence type="predicted"/>
<name>A0A8H3R2Y8_9GLOM</name>
<reference evidence="1" key="1">
    <citation type="submission" date="2019-10" db="EMBL/GenBank/DDBJ databases">
        <title>Conservation and host-specific expression of non-tandemly repeated heterogenous ribosome RNA gene in arbuscular mycorrhizal fungi.</title>
        <authorList>
            <person name="Maeda T."/>
            <person name="Kobayashi Y."/>
            <person name="Nakagawa T."/>
            <person name="Ezawa T."/>
            <person name="Yamaguchi K."/>
            <person name="Bino T."/>
            <person name="Nishimoto Y."/>
            <person name="Shigenobu S."/>
            <person name="Kawaguchi M."/>
        </authorList>
    </citation>
    <scope>NUCLEOTIDE SEQUENCE</scope>
    <source>
        <strain evidence="1">HR1</strain>
    </source>
</reference>
<protein>
    <submittedName>
        <fullName evidence="1">Uncharacterized protein</fullName>
    </submittedName>
</protein>
<accession>A0A8H3R2Y8</accession>
<gene>
    <name evidence="1" type="ORF">RCL2_002735300</name>
</gene>
<dbReference type="AlphaFoldDB" id="A0A8H3R2Y8"/>
<comment type="caution">
    <text evidence="1">The sequence shown here is derived from an EMBL/GenBank/DDBJ whole genome shotgun (WGS) entry which is preliminary data.</text>
</comment>
<dbReference type="Proteomes" id="UP000615446">
    <property type="component" value="Unassembled WGS sequence"/>
</dbReference>
<sequence>MDDFLFVNLPGHLDNPFNSIRHPSSVTILNFADGISGGKPGENGEMYCFACDKDHFNYLFHFILISHLKVRLIFHHLINDRNHFTQRGLSDQNISTEDDVENNLKKEEMELLKLFKKYFRDELDRADNRDDEYAEKVHIITTITPTDLEQPPTTL</sequence>
<evidence type="ECO:0000313" key="2">
    <source>
        <dbReference type="Proteomes" id="UP000615446"/>
    </source>
</evidence>
<organism evidence="1 2">
    <name type="scientific">Rhizophagus clarus</name>
    <dbReference type="NCBI Taxonomy" id="94130"/>
    <lineage>
        <taxon>Eukaryota</taxon>
        <taxon>Fungi</taxon>
        <taxon>Fungi incertae sedis</taxon>
        <taxon>Mucoromycota</taxon>
        <taxon>Glomeromycotina</taxon>
        <taxon>Glomeromycetes</taxon>
        <taxon>Glomerales</taxon>
        <taxon>Glomeraceae</taxon>
        <taxon>Rhizophagus</taxon>
    </lineage>
</organism>
<evidence type="ECO:0000313" key="1">
    <source>
        <dbReference type="EMBL" id="GET00913.1"/>
    </source>
</evidence>
<dbReference type="EMBL" id="BLAL01000295">
    <property type="protein sequence ID" value="GET00913.1"/>
    <property type="molecule type" value="Genomic_DNA"/>
</dbReference>